<dbReference type="GO" id="GO:0008270">
    <property type="term" value="F:zinc ion binding"/>
    <property type="evidence" value="ECO:0007669"/>
    <property type="project" value="InterPro"/>
</dbReference>
<dbReference type="STRING" id="196109.A0A136JCL7"/>
<keyword evidence="10" id="KW-1185">Reference proteome</keyword>
<keyword evidence="2" id="KW-0479">Metal-binding</keyword>
<sequence>MEHHVSPADLAAATPSSVASTANSVTSRKRPHPGAEGPDVGFGPASVSASGPSVGPGPVERPKKTKVKRACDYCKHKKLKCSGTIPCAGCTERGLHCEYAAAYRRGRPPTPIPAEPVGTDNVENGPMNDTSTYTSRNSPELDSSEIVDGQYLDQTSNLGFLHRAWKRLSCRNPQSSGRATDLPLVENPNEQHQRLSSAGDAPFANAAHAVLPHRADLFEMLHFYFENCVVTYRCLHQASVEQWASILISNVEYARPWHYEIGHARASVIITILAIVSLRRAKVQSDGSADVSHSCVLGDGFFSLSTSLTEVETGLPTLPSAQARILQVLYLLQTARMNQAWYVFGSLLPIVSALGLHRHSSFKQRTTTSAASMRDNYIISQCRKRTFWVCYTIDKYLAVVFGRPRLYHDDDIDQGFPDCVNDEDMTAEGKADGEPSIDCHIDSLIAHSKLAQLIDRISRDVYSVRKIPKRERLAAAHRLGRELHEWNRALPSHLGTVRLRSLIPPFRKQASALKLAYCHAIIHANRPFLLGATSLTTAQRHRSLSALQDSISECLMAAKVALDLVDSMSKDGTLFHAFWWTPYATFCALAVVYVWEIQQQQHQQRQQQQQQGEQQGQQHPQFRAEADGMHGLLDLAQRCQGHLSRSGASSASPSHRYNVILEELRKEAKVQGMRVEVNRAAPRSAEAQPMVLQQPSLDLGMFSPVPPIPGASLAELAAMQESPEFEGNGVFDGWQTTDWMDLDASAFVVDFTSDPAFPILDNGFLNSS</sequence>
<evidence type="ECO:0000259" key="8">
    <source>
        <dbReference type="PROSITE" id="PS50048"/>
    </source>
</evidence>
<dbReference type="SUPFAM" id="SSF57701">
    <property type="entry name" value="Zn2/Cys6 DNA-binding domain"/>
    <property type="match status" value="1"/>
</dbReference>
<keyword evidence="6" id="KW-0539">Nucleus</keyword>
<dbReference type="Gene3D" id="4.10.240.10">
    <property type="entry name" value="Zn(2)-C6 fungal-type DNA-binding domain"/>
    <property type="match status" value="1"/>
</dbReference>
<gene>
    <name evidence="9" type="ORF">Micbo1qcDRAFT_182881</name>
</gene>
<dbReference type="InterPro" id="IPR001138">
    <property type="entry name" value="Zn2Cys6_DnaBD"/>
</dbReference>
<dbReference type="Proteomes" id="UP000070501">
    <property type="component" value="Unassembled WGS sequence"/>
</dbReference>
<dbReference type="GO" id="GO:0043565">
    <property type="term" value="F:sequence-specific DNA binding"/>
    <property type="evidence" value="ECO:0007669"/>
    <property type="project" value="TreeGrafter"/>
</dbReference>
<dbReference type="AlphaFoldDB" id="A0A136JCL7"/>
<evidence type="ECO:0000256" key="6">
    <source>
        <dbReference type="ARBA" id="ARBA00023242"/>
    </source>
</evidence>
<dbReference type="GO" id="GO:0000981">
    <property type="term" value="F:DNA-binding transcription factor activity, RNA polymerase II-specific"/>
    <property type="evidence" value="ECO:0007669"/>
    <property type="project" value="InterPro"/>
</dbReference>
<dbReference type="Pfam" id="PF04082">
    <property type="entry name" value="Fungal_trans"/>
    <property type="match status" value="1"/>
</dbReference>
<dbReference type="InterPro" id="IPR036864">
    <property type="entry name" value="Zn2-C6_fun-type_DNA-bd_sf"/>
</dbReference>
<evidence type="ECO:0000256" key="7">
    <source>
        <dbReference type="SAM" id="MobiDB-lite"/>
    </source>
</evidence>
<dbReference type="SMART" id="SM00906">
    <property type="entry name" value="Fungal_trans"/>
    <property type="match status" value="1"/>
</dbReference>
<dbReference type="Pfam" id="PF00172">
    <property type="entry name" value="Zn_clus"/>
    <property type="match status" value="1"/>
</dbReference>
<dbReference type="PANTHER" id="PTHR47540">
    <property type="entry name" value="THIAMINE REPRESSIBLE GENES REGULATORY PROTEIN THI5"/>
    <property type="match status" value="1"/>
</dbReference>
<evidence type="ECO:0000256" key="4">
    <source>
        <dbReference type="ARBA" id="ARBA00023125"/>
    </source>
</evidence>
<dbReference type="EMBL" id="KQ964247">
    <property type="protein sequence ID" value="KXJ94911.1"/>
    <property type="molecule type" value="Genomic_DNA"/>
</dbReference>
<keyword evidence="5" id="KW-0804">Transcription</keyword>
<keyword evidence="4" id="KW-0238">DNA-binding</keyword>
<evidence type="ECO:0000313" key="9">
    <source>
        <dbReference type="EMBL" id="KXJ94911.1"/>
    </source>
</evidence>
<reference evidence="10" key="1">
    <citation type="submission" date="2016-02" db="EMBL/GenBank/DDBJ databases">
        <title>Draft genome sequence of Microdochium bolleyi, a fungal endophyte of beachgrass.</title>
        <authorList>
            <consortium name="DOE Joint Genome Institute"/>
            <person name="David A.S."/>
            <person name="May G."/>
            <person name="Haridas S."/>
            <person name="Lim J."/>
            <person name="Wang M."/>
            <person name="Labutti K."/>
            <person name="Lipzen A."/>
            <person name="Barry K."/>
            <person name="Grigoriev I.V."/>
        </authorList>
    </citation>
    <scope>NUCLEOTIDE SEQUENCE [LARGE SCALE GENOMIC DNA]</scope>
    <source>
        <strain evidence="10">J235TASD1</strain>
    </source>
</reference>
<evidence type="ECO:0000313" key="10">
    <source>
        <dbReference type="Proteomes" id="UP000070501"/>
    </source>
</evidence>
<dbReference type="GO" id="GO:0005634">
    <property type="term" value="C:nucleus"/>
    <property type="evidence" value="ECO:0007669"/>
    <property type="project" value="UniProtKB-SubCell"/>
</dbReference>
<dbReference type="OrthoDB" id="2579025at2759"/>
<dbReference type="InterPro" id="IPR007219">
    <property type="entry name" value="XnlR_reg_dom"/>
</dbReference>
<dbReference type="InterPro" id="IPR051711">
    <property type="entry name" value="Stress_Response_Reg"/>
</dbReference>
<protein>
    <submittedName>
        <fullName evidence="9">Fungal-specific transcription factor domain-domain-containing protein</fullName>
    </submittedName>
</protein>
<feature type="compositionally biased region" description="Low complexity" evidence="7">
    <location>
        <begin position="11"/>
        <end position="26"/>
    </location>
</feature>
<dbReference type="CDD" id="cd12148">
    <property type="entry name" value="fungal_TF_MHR"/>
    <property type="match status" value="1"/>
</dbReference>
<feature type="compositionally biased region" description="Low complexity" evidence="7">
    <location>
        <begin position="41"/>
        <end position="58"/>
    </location>
</feature>
<proteinExistence type="predicted"/>
<dbReference type="PROSITE" id="PS50048">
    <property type="entry name" value="ZN2_CY6_FUNGAL_2"/>
    <property type="match status" value="1"/>
</dbReference>
<evidence type="ECO:0000256" key="5">
    <source>
        <dbReference type="ARBA" id="ARBA00023163"/>
    </source>
</evidence>
<keyword evidence="3" id="KW-0805">Transcription regulation</keyword>
<evidence type="ECO:0000256" key="3">
    <source>
        <dbReference type="ARBA" id="ARBA00023015"/>
    </source>
</evidence>
<dbReference type="GO" id="GO:0006351">
    <property type="term" value="P:DNA-templated transcription"/>
    <property type="evidence" value="ECO:0007669"/>
    <property type="project" value="InterPro"/>
</dbReference>
<dbReference type="InParanoid" id="A0A136JCL7"/>
<evidence type="ECO:0000256" key="2">
    <source>
        <dbReference type="ARBA" id="ARBA00022723"/>
    </source>
</evidence>
<dbReference type="GO" id="GO:0045944">
    <property type="term" value="P:positive regulation of transcription by RNA polymerase II"/>
    <property type="evidence" value="ECO:0007669"/>
    <property type="project" value="TreeGrafter"/>
</dbReference>
<name>A0A136JCL7_9PEZI</name>
<evidence type="ECO:0000256" key="1">
    <source>
        <dbReference type="ARBA" id="ARBA00004123"/>
    </source>
</evidence>
<feature type="region of interest" description="Disordered" evidence="7">
    <location>
        <begin position="1"/>
        <end position="66"/>
    </location>
</feature>
<dbReference type="SMART" id="SM00066">
    <property type="entry name" value="GAL4"/>
    <property type="match status" value="1"/>
</dbReference>
<accession>A0A136JCL7</accession>
<organism evidence="9 10">
    <name type="scientific">Microdochium bolleyi</name>
    <dbReference type="NCBI Taxonomy" id="196109"/>
    <lineage>
        <taxon>Eukaryota</taxon>
        <taxon>Fungi</taxon>
        <taxon>Dikarya</taxon>
        <taxon>Ascomycota</taxon>
        <taxon>Pezizomycotina</taxon>
        <taxon>Sordariomycetes</taxon>
        <taxon>Xylariomycetidae</taxon>
        <taxon>Xylariales</taxon>
        <taxon>Microdochiaceae</taxon>
        <taxon>Microdochium</taxon>
    </lineage>
</organism>
<dbReference type="PROSITE" id="PS00463">
    <property type="entry name" value="ZN2_CY6_FUNGAL_1"/>
    <property type="match status" value="1"/>
</dbReference>
<dbReference type="CDD" id="cd00067">
    <property type="entry name" value="GAL4"/>
    <property type="match status" value="1"/>
</dbReference>
<feature type="domain" description="Zn(2)-C6 fungal-type" evidence="8">
    <location>
        <begin position="70"/>
        <end position="99"/>
    </location>
</feature>
<dbReference type="PANTHER" id="PTHR47540:SF2">
    <property type="entry name" value="ZN(II)2CYS6 TRANSCRIPTION FACTOR (EUROFUNG)"/>
    <property type="match status" value="1"/>
</dbReference>
<comment type="subcellular location">
    <subcellularLocation>
        <location evidence="1">Nucleus</location>
    </subcellularLocation>
</comment>